<feature type="domain" description="YbbD head" evidence="2">
    <location>
        <begin position="33"/>
        <end position="80"/>
    </location>
</feature>
<organism evidence="3 4">
    <name type="scientific">Pseudoduganella chitinolytica</name>
    <dbReference type="NCBI Taxonomy" id="34070"/>
    <lineage>
        <taxon>Bacteria</taxon>
        <taxon>Pseudomonadati</taxon>
        <taxon>Pseudomonadota</taxon>
        <taxon>Betaproteobacteria</taxon>
        <taxon>Burkholderiales</taxon>
        <taxon>Oxalobacteraceae</taxon>
        <taxon>Telluria group</taxon>
        <taxon>Pseudoduganella</taxon>
    </lineage>
</organism>
<dbReference type="InterPro" id="IPR058827">
    <property type="entry name" value="YbbD_head"/>
</dbReference>
<keyword evidence="1" id="KW-1133">Transmembrane helix</keyword>
<name>A0ABY8B7F3_9BURK</name>
<dbReference type="EMBL" id="CP119083">
    <property type="protein sequence ID" value="WEF31820.1"/>
    <property type="molecule type" value="Genomic_DNA"/>
</dbReference>
<accession>A0ABY8B7F3</accession>
<proteinExistence type="predicted"/>
<evidence type="ECO:0000313" key="4">
    <source>
        <dbReference type="Proteomes" id="UP001216510"/>
    </source>
</evidence>
<feature type="transmembrane region" description="Helical" evidence="1">
    <location>
        <begin position="7"/>
        <end position="27"/>
    </location>
</feature>
<evidence type="ECO:0000256" key="1">
    <source>
        <dbReference type="SAM" id="Phobius"/>
    </source>
</evidence>
<evidence type="ECO:0000313" key="3">
    <source>
        <dbReference type="EMBL" id="WEF31820.1"/>
    </source>
</evidence>
<gene>
    <name evidence="3" type="ORF">PX653_20635</name>
</gene>
<protein>
    <recommendedName>
        <fullName evidence="2">YbbD head domain-containing protein</fullName>
    </recommendedName>
</protein>
<dbReference type="Pfam" id="PF26610">
    <property type="entry name" value="YbbD_head"/>
    <property type="match status" value="1"/>
</dbReference>
<dbReference type="RefSeq" id="WP_277414589.1">
    <property type="nucleotide sequence ID" value="NZ_CP119083.1"/>
</dbReference>
<keyword evidence="4" id="KW-1185">Reference proteome</keyword>
<keyword evidence="1" id="KW-0472">Membrane</keyword>
<evidence type="ECO:0000259" key="2">
    <source>
        <dbReference type="Pfam" id="PF26610"/>
    </source>
</evidence>
<reference evidence="3 4" key="1">
    <citation type="submission" date="2023-02" db="EMBL/GenBank/DDBJ databases">
        <title>Gemone sequence of Telluria chitinolytica ACM 3522T.</title>
        <authorList>
            <person name="Frediansyah A."/>
            <person name="Miess H."/>
            <person name="Gross H."/>
        </authorList>
    </citation>
    <scope>NUCLEOTIDE SEQUENCE [LARGE SCALE GENOMIC DNA]</scope>
    <source>
        <strain evidence="3 4">ACM 3522</strain>
    </source>
</reference>
<sequence>MTKTRKFALVIVAGMFILFSFVAVFLWPRNIIELKFDTYQLAVESGAIDKEWLPGFLPQSAKNINSTSNLDSNTGLVSFTFGSDFDKFIATQQASLPRTAESLGIRGHSERFGDARELTYIPKISLDGGTYPGALLINRTRREVLYMK</sequence>
<dbReference type="Proteomes" id="UP001216510">
    <property type="component" value="Chromosome"/>
</dbReference>
<keyword evidence="1" id="KW-0812">Transmembrane</keyword>